<gene>
    <name evidence="2" type="ORF">NA57DRAFT_33139</name>
</gene>
<dbReference type="Pfam" id="PF00069">
    <property type="entry name" value="Pkinase"/>
    <property type="match status" value="1"/>
</dbReference>
<sequence length="247" mass="27861">MPSISQQTIISVGIFAVVHRLNDTTVRKLPRTDDLENLAGNIQATRNEAYIYTLLGDDPLIANCLSRSKTEDYVDLQYYANGTLPDYIDKNKNNISDKLRAQWSWQVIKAVARIHELGIIHGDLALRQYLLDDSLNARLSDFCGSGYPGQRALAIEGSSHCLPRDFDRPSTTESDLFALGSTLYELWSGETPFCTLNDQEIETRYMQADFADVTGIHCGHIILCCWRREFSSADEVLSQYNKLSLDL</sequence>
<dbReference type="PROSITE" id="PS50011">
    <property type="entry name" value="PROTEIN_KINASE_DOM"/>
    <property type="match status" value="1"/>
</dbReference>
<protein>
    <submittedName>
        <fullName evidence="2">Kinase-like protein</fullName>
    </submittedName>
</protein>
<dbReference type="EMBL" id="ML978122">
    <property type="protein sequence ID" value="KAF2103258.1"/>
    <property type="molecule type" value="Genomic_DNA"/>
</dbReference>
<dbReference type="PANTHER" id="PTHR24345">
    <property type="entry name" value="SERINE/THREONINE-PROTEIN KINASE PLK"/>
    <property type="match status" value="1"/>
</dbReference>
<proteinExistence type="predicted"/>
<dbReference type="GO" id="GO:0005524">
    <property type="term" value="F:ATP binding"/>
    <property type="evidence" value="ECO:0007669"/>
    <property type="project" value="InterPro"/>
</dbReference>
<dbReference type="OrthoDB" id="1668230at2759"/>
<dbReference type="Gene3D" id="1.10.510.10">
    <property type="entry name" value="Transferase(Phosphotransferase) domain 1"/>
    <property type="match status" value="1"/>
</dbReference>
<evidence type="ECO:0000313" key="3">
    <source>
        <dbReference type="Proteomes" id="UP000799772"/>
    </source>
</evidence>
<organism evidence="2 3">
    <name type="scientific">Rhizodiscina lignyota</name>
    <dbReference type="NCBI Taxonomy" id="1504668"/>
    <lineage>
        <taxon>Eukaryota</taxon>
        <taxon>Fungi</taxon>
        <taxon>Dikarya</taxon>
        <taxon>Ascomycota</taxon>
        <taxon>Pezizomycotina</taxon>
        <taxon>Dothideomycetes</taxon>
        <taxon>Pleosporomycetidae</taxon>
        <taxon>Aulographales</taxon>
        <taxon>Rhizodiscinaceae</taxon>
        <taxon>Rhizodiscina</taxon>
    </lineage>
</organism>
<keyword evidence="2" id="KW-0418">Kinase</keyword>
<dbReference type="GO" id="GO:0005634">
    <property type="term" value="C:nucleus"/>
    <property type="evidence" value="ECO:0007669"/>
    <property type="project" value="TreeGrafter"/>
</dbReference>
<evidence type="ECO:0000313" key="2">
    <source>
        <dbReference type="EMBL" id="KAF2103258.1"/>
    </source>
</evidence>
<accession>A0A9P4M9W3</accession>
<reference evidence="2" key="1">
    <citation type="journal article" date="2020" name="Stud. Mycol.">
        <title>101 Dothideomycetes genomes: a test case for predicting lifestyles and emergence of pathogens.</title>
        <authorList>
            <person name="Haridas S."/>
            <person name="Albert R."/>
            <person name="Binder M."/>
            <person name="Bloem J."/>
            <person name="Labutti K."/>
            <person name="Salamov A."/>
            <person name="Andreopoulos B."/>
            <person name="Baker S."/>
            <person name="Barry K."/>
            <person name="Bills G."/>
            <person name="Bluhm B."/>
            <person name="Cannon C."/>
            <person name="Castanera R."/>
            <person name="Culley D."/>
            <person name="Daum C."/>
            <person name="Ezra D."/>
            <person name="Gonzalez J."/>
            <person name="Henrissat B."/>
            <person name="Kuo A."/>
            <person name="Liang C."/>
            <person name="Lipzen A."/>
            <person name="Lutzoni F."/>
            <person name="Magnuson J."/>
            <person name="Mondo S."/>
            <person name="Nolan M."/>
            <person name="Ohm R."/>
            <person name="Pangilinan J."/>
            <person name="Park H.-J."/>
            <person name="Ramirez L."/>
            <person name="Alfaro M."/>
            <person name="Sun H."/>
            <person name="Tritt A."/>
            <person name="Yoshinaga Y."/>
            <person name="Zwiers L.-H."/>
            <person name="Turgeon B."/>
            <person name="Goodwin S."/>
            <person name="Spatafora J."/>
            <person name="Crous P."/>
            <person name="Grigoriev I."/>
        </authorList>
    </citation>
    <scope>NUCLEOTIDE SEQUENCE</scope>
    <source>
        <strain evidence="2">CBS 133067</strain>
    </source>
</reference>
<dbReference type="SUPFAM" id="SSF56112">
    <property type="entry name" value="Protein kinase-like (PK-like)"/>
    <property type="match status" value="1"/>
</dbReference>
<dbReference type="InterPro" id="IPR000719">
    <property type="entry name" value="Prot_kinase_dom"/>
</dbReference>
<dbReference type="Proteomes" id="UP000799772">
    <property type="component" value="Unassembled WGS sequence"/>
</dbReference>
<name>A0A9P4M9W3_9PEZI</name>
<keyword evidence="3" id="KW-1185">Reference proteome</keyword>
<keyword evidence="2" id="KW-0808">Transferase</keyword>
<dbReference type="AlphaFoldDB" id="A0A9P4M9W3"/>
<comment type="caution">
    <text evidence="2">The sequence shown here is derived from an EMBL/GenBank/DDBJ whole genome shotgun (WGS) entry which is preliminary data.</text>
</comment>
<dbReference type="GO" id="GO:0004672">
    <property type="term" value="F:protein kinase activity"/>
    <property type="evidence" value="ECO:0007669"/>
    <property type="project" value="InterPro"/>
</dbReference>
<evidence type="ECO:0000259" key="1">
    <source>
        <dbReference type="PROSITE" id="PS50011"/>
    </source>
</evidence>
<feature type="domain" description="Protein kinase" evidence="1">
    <location>
        <begin position="4"/>
        <end position="247"/>
    </location>
</feature>
<dbReference type="InterPro" id="IPR011009">
    <property type="entry name" value="Kinase-like_dom_sf"/>
</dbReference>